<organism evidence="2 3">
    <name type="scientific">Pontimonas salivibrio</name>
    <dbReference type="NCBI Taxonomy" id="1159327"/>
    <lineage>
        <taxon>Bacteria</taxon>
        <taxon>Bacillati</taxon>
        <taxon>Actinomycetota</taxon>
        <taxon>Actinomycetes</taxon>
        <taxon>Micrococcales</taxon>
        <taxon>Microbacteriaceae</taxon>
        <taxon>Pontimonas</taxon>
    </lineage>
</organism>
<sequence length="119" mass="13066">MSFGQAIQTVFRKYAEFSGRASRSEFWWFTLFSFLVSSGTSAIFGGLGVAWFFAVIVPSLAVGVRRLRDAGLSWAWLFFLLLPFVGLIVLAVLFAQPAKLPHNVVTDVPPGRVPPTTSV</sequence>
<dbReference type="EMBL" id="CP026923">
    <property type="protein sequence ID" value="AVG24326.1"/>
    <property type="molecule type" value="Genomic_DNA"/>
</dbReference>
<dbReference type="Proteomes" id="UP000243077">
    <property type="component" value="Chromosome"/>
</dbReference>
<keyword evidence="3" id="KW-1185">Reference proteome</keyword>
<feature type="transmembrane region" description="Helical" evidence="1">
    <location>
        <begin position="26"/>
        <end position="54"/>
    </location>
</feature>
<evidence type="ECO:0000313" key="2">
    <source>
        <dbReference type="EMBL" id="AVG24326.1"/>
    </source>
</evidence>
<keyword evidence="1" id="KW-0812">Transmembrane</keyword>
<keyword evidence="1" id="KW-1133">Transmembrane helix</keyword>
<dbReference type="Pfam" id="PF05656">
    <property type="entry name" value="DUF805"/>
    <property type="match status" value="1"/>
</dbReference>
<dbReference type="PANTHER" id="PTHR34980">
    <property type="entry name" value="INNER MEMBRANE PROTEIN-RELATED-RELATED"/>
    <property type="match status" value="1"/>
</dbReference>
<evidence type="ECO:0000313" key="3">
    <source>
        <dbReference type="Proteomes" id="UP000243077"/>
    </source>
</evidence>
<proteinExistence type="predicted"/>
<keyword evidence="1" id="KW-0472">Membrane</keyword>
<feature type="transmembrane region" description="Helical" evidence="1">
    <location>
        <begin position="74"/>
        <end position="95"/>
    </location>
</feature>
<dbReference type="KEGG" id="psai:C3B54_111383"/>
<dbReference type="InterPro" id="IPR008523">
    <property type="entry name" value="DUF805"/>
</dbReference>
<reference evidence="2 3" key="1">
    <citation type="submission" date="2018-02" db="EMBL/GenBank/DDBJ databases">
        <title>Complete genome of the streamlined marine actinobacterium Pontimonas salivibrio CL-TW6 adapted to coastal planktonic lifestype.</title>
        <authorList>
            <person name="Cho B.C."/>
            <person name="Hardies S.C."/>
            <person name="Jang G.I."/>
            <person name="Hwang C.Y."/>
        </authorList>
    </citation>
    <scope>NUCLEOTIDE SEQUENCE [LARGE SCALE GENOMIC DNA]</scope>
    <source>
        <strain evidence="2 3">CL-TW6</strain>
    </source>
</reference>
<dbReference type="AlphaFoldDB" id="A0A2L2BRM4"/>
<dbReference type="PANTHER" id="PTHR34980:SF2">
    <property type="entry name" value="INNER MEMBRANE PROTEIN YHAH-RELATED"/>
    <property type="match status" value="1"/>
</dbReference>
<name>A0A2L2BRM4_9MICO</name>
<accession>A0A2L2BRM4</accession>
<dbReference type="GO" id="GO:0005886">
    <property type="term" value="C:plasma membrane"/>
    <property type="evidence" value="ECO:0007669"/>
    <property type="project" value="TreeGrafter"/>
</dbReference>
<dbReference type="OrthoDB" id="9812349at2"/>
<evidence type="ECO:0000256" key="1">
    <source>
        <dbReference type="SAM" id="Phobius"/>
    </source>
</evidence>
<protein>
    <submittedName>
        <fullName evidence="2">Membrane protein YhaH</fullName>
    </submittedName>
</protein>
<gene>
    <name evidence="2" type="ORF">C3B54_111383</name>
</gene>